<accession>A0ABR9UHT6</accession>
<dbReference type="RefSeq" id="WP_193871406.1">
    <property type="nucleotide sequence ID" value="NZ_JADEWU010000078.1"/>
</dbReference>
<dbReference type="InterPro" id="IPR025638">
    <property type="entry name" value="DUF4336"/>
</dbReference>
<proteinExistence type="predicted"/>
<dbReference type="PANTHER" id="PTHR33835:SF2">
    <property type="entry name" value="LYSINE-TRNA LIGASE"/>
    <property type="match status" value="1"/>
</dbReference>
<name>A0ABR9UHT6_9CYAN</name>
<comment type="caution">
    <text evidence="1">The sequence shown here is derived from an EMBL/GenBank/DDBJ whole genome shotgun (WGS) entry which is preliminary data.</text>
</comment>
<dbReference type="Pfam" id="PF14234">
    <property type="entry name" value="DUF4336"/>
    <property type="match status" value="1"/>
</dbReference>
<organism evidence="1 2">
    <name type="scientific">Planktothrix mougeotii LEGE 06226</name>
    <dbReference type="NCBI Taxonomy" id="1828728"/>
    <lineage>
        <taxon>Bacteria</taxon>
        <taxon>Bacillati</taxon>
        <taxon>Cyanobacteriota</taxon>
        <taxon>Cyanophyceae</taxon>
        <taxon>Oscillatoriophycideae</taxon>
        <taxon>Oscillatoriales</taxon>
        <taxon>Microcoleaceae</taxon>
        <taxon>Planktothrix</taxon>
    </lineage>
</organism>
<reference evidence="1 2" key="1">
    <citation type="submission" date="2020-10" db="EMBL/GenBank/DDBJ databases">
        <authorList>
            <person name="Castelo-Branco R."/>
            <person name="Eusebio N."/>
            <person name="Adriana R."/>
            <person name="Vieira A."/>
            <person name="Brugerolle De Fraissinette N."/>
            <person name="Rezende De Castro R."/>
            <person name="Schneider M.P."/>
            <person name="Vasconcelos V."/>
            <person name="Leao P.N."/>
        </authorList>
    </citation>
    <scope>NUCLEOTIDE SEQUENCE [LARGE SCALE GENOMIC DNA]</scope>
    <source>
        <strain evidence="1 2">LEGE 06226</strain>
    </source>
</reference>
<evidence type="ECO:0000313" key="1">
    <source>
        <dbReference type="EMBL" id="MBE9146019.1"/>
    </source>
</evidence>
<gene>
    <name evidence="1" type="ORF">IQ236_22770</name>
</gene>
<protein>
    <submittedName>
        <fullName evidence="1">DUF4336 domain-containing protein</fullName>
    </submittedName>
</protein>
<evidence type="ECO:0000313" key="2">
    <source>
        <dbReference type="Proteomes" id="UP000640725"/>
    </source>
</evidence>
<keyword evidence="2" id="KW-1185">Reference proteome</keyword>
<dbReference type="Proteomes" id="UP000640725">
    <property type="component" value="Unassembled WGS sequence"/>
</dbReference>
<dbReference type="PANTHER" id="PTHR33835">
    <property type="entry name" value="YALI0C07656P"/>
    <property type="match status" value="1"/>
</dbReference>
<sequence length="406" mass="47321">MEYSRKTQEEPVQNLSFREFSWPFWAVVPIYPYSQRRTLRTEVVPNTIWTFEQVQGILYVVVPIRMTLVKLDQGGLLVYAPVAPTPECLRLMRELIEEYGDVKYIILPTISGIEHKVFVGPFARKFPQAQVFVAPGQWSFPINLPLSWLGLPLKRTQILPSDRQKTPFSDEFDYRILGPLALGIGRFAEVAFFHKRSHTLLVTDTIVSIPDNPPTIVQLDPYPLLFHAKDDTFHKVENNEITRRRGWQRISLFSFYFRPSVLDTVELGDAFRESWQAPDRSKKAYFGVYPFKWKPNWQQSFEALRGNGRLFVAPILQTLILNRAPEETLIWANQVSEWDFNRIIPCHFDSPILATPQQFRQAFSFLEQHTNNDLLSQEDLELLLEIDDILNKFKITPPSKPKLNRL</sequence>
<dbReference type="EMBL" id="JADEWU010000078">
    <property type="protein sequence ID" value="MBE9146019.1"/>
    <property type="molecule type" value="Genomic_DNA"/>
</dbReference>